<gene>
    <name evidence="8" type="ORF">BO99DRAFT_348449</name>
</gene>
<keyword evidence="3" id="KW-0349">Heme</keyword>
<dbReference type="InterPro" id="IPR001128">
    <property type="entry name" value="Cyt_P450"/>
</dbReference>
<keyword evidence="9" id="KW-1185">Reference proteome</keyword>
<evidence type="ECO:0000256" key="1">
    <source>
        <dbReference type="ARBA" id="ARBA00001971"/>
    </source>
</evidence>
<dbReference type="GO" id="GO:0016705">
    <property type="term" value="F:oxidoreductase activity, acting on paired donors, with incorporation or reduction of molecular oxygen"/>
    <property type="evidence" value="ECO:0007669"/>
    <property type="project" value="InterPro"/>
</dbReference>
<dbReference type="Pfam" id="PF00067">
    <property type="entry name" value="p450"/>
    <property type="match status" value="1"/>
</dbReference>
<protein>
    <submittedName>
        <fullName evidence="8">Uncharacterized protein</fullName>
    </submittedName>
</protein>
<keyword evidence="4" id="KW-0479">Metal-binding</keyword>
<dbReference type="EMBL" id="KZ825268">
    <property type="protein sequence ID" value="PYI13023.1"/>
    <property type="molecule type" value="Genomic_DNA"/>
</dbReference>
<evidence type="ECO:0000256" key="7">
    <source>
        <dbReference type="ARBA" id="ARBA00023033"/>
    </source>
</evidence>
<comment type="similarity">
    <text evidence="2">Belongs to the cytochrome P450 family.</text>
</comment>
<dbReference type="InterPro" id="IPR036396">
    <property type="entry name" value="Cyt_P450_sf"/>
</dbReference>
<evidence type="ECO:0000313" key="9">
    <source>
        <dbReference type="Proteomes" id="UP000249829"/>
    </source>
</evidence>
<comment type="cofactor">
    <cofactor evidence="1">
        <name>heme</name>
        <dbReference type="ChEBI" id="CHEBI:30413"/>
    </cofactor>
</comment>
<dbReference type="Gene3D" id="1.10.630.10">
    <property type="entry name" value="Cytochrome P450"/>
    <property type="match status" value="1"/>
</dbReference>
<evidence type="ECO:0000256" key="4">
    <source>
        <dbReference type="ARBA" id="ARBA00022723"/>
    </source>
</evidence>
<reference evidence="8 9" key="1">
    <citation type="submission" date="2018-02" db="EMBL/GenBank/DDBJ databases">
        <title>The genomes of Aspergillus section Nigri reveals drivers in fungal speciation.</title>
        <authorList>
            <consortium name="DOE Joint Genome Institute"/>
            <person name="Vesth T.C."/>
            <person name="Nybo J."/>
            <person name="Theobald S."/>
            <person name="Brandl J."/>
            <person name="Frisvad J.C."/>
            <person name="Nielsen K.F."/>
            <person name="Lyhne E.K."/>
            <person name="Kogle M.E."/>
            <person name="Kuo A."/>
            <person name="Riley R."/>
            <person name="Clum A."/>
            <person name="Nolan M."/>
            <person name="Lipzen A."/>
            <person name="Salamov A."/>
            <person name="Henrissat B."/>
            <person name="Wiebenga A."/>
            <person name="De vries R.P."/>
            <person name="Grigoriev I.V."/>
            <person name="Mortensen U.H."/>
            <person name="Andersen M.R."/>
            <person name="Baker S.E."/>
        </authorList>
    </citation>
    <scope>NUCLEOTIDE SEQUENCE [LARGE SCALE GENOMIC DNA]</scope>
    <source>
        <strain evidence="8 9">CBS 115571</strain>
    </source>
</reference>
<dbReference type="STRING" id="1450538.A0A2V5GXN4"/>
<evidence type="ECO:0000313" key="8">
    <source>
        <dbReference type="EMBL" id="PYI13023.1"/>
    </source>
</evidence>
<proteinExistence type="inferred from homology"/>
<name>A0A2V5GXN4_ASPV1</name>
<keyword evidence="6" id="KW-0408">Iron</keyword>
<sequence length="85" mass="9450">EVRGRFYSPSNITITTVNNLPFLNTCINKALRVYPAAPTQLPRIVPGEGVTVCNCWMPGGTKVYIALYTTFCSAENFYQPDAFLL</sequence>
<dbReference type="AlphaFoldDB" id="A0A2V5GXN4"/>
<dbReference type="GO" id="GO:0005506">
    <property type="term" value="F:iron ion binding"/>
    <property type="evidence" value="ECO:0007669"/>
    <property type="project" value="InterPro"/>
</dbReference>
<evidence type="ECO:0000256" key="2">
    <source>
        <dbReference type="ARBA" id="ARBA00010617"/>
    </source>
</evidence>
<dbReference type="SUPFAM" id="SSF48264">
    <property type="entry name" value="Cytochrome P450"/>
    <property type="match status" value="1"/>
</dbReference>
<evidence type="ECO:0000256" key="3">
    <source>
        <dbReference type="ARBA" id="ARBA00022617"/>
    </source>
</evidence>
<evidence type="ECO:0000256" key="6">
    <source>
        <dbReference type="ARBA" id="ARBA00023004"/>
    </source>
</evidence>
<organism evidence="8 9">
    <name type="scientific">Aspergillus violaceofuscus (strain CBS 115571)</name>
    <dbReference type="NCBI Taxonomy" id="1450538"/>
    <lineage>
        <taxon>Eukaryota</taxon>
        <taxon>Fungi</taxon>
        <taxon>Dikarya</taxon>
        <taxon>Ascomycota</taxon>
        <taxon>Pezizomycotina</taxon>
        <taxon>Eurotiomycetes</taxon>
        <taxon>Eurotiomycetidae</taxon>
        <taxon>Eurotiales</taxon>
        <taxon>Aspergillaceae</taxon>
        <taxon>Aspergillus</taxon>
    </lineage>
</organism>
<dbReference type="InterPro" id="IPR050121">
    <property type="entry name" value="Cytochrome_P450_monoxygenase"/>
</dbReference>
<dbReference type="PANTHER" id="PTHR24305">
    <property type="entry name" value="CYTOCHROME P450"/>
    <property type="match status" value="1"/>
</dbReference>
<feature type="non-terminal residue" evidence="8">
    <location>
        <position position="1"/>
    </location>
</feature>
<dbReference type="Proteomes" id="UP000249829">
    <property type="component" value="Unassembled WGS sequence"/>
</dbReference>
<dbReference type="GO" id="GO:0020037">
    <property type="term" value="F:heme binding"/>
    <property type="evidence" value="ECO:0007669"/>
    <property type="project" value="InterPro"/>
</dbReference>
<keyword evidence="5" id="KW-0560">Oxidoreductase</keyword>
<dbReference type="GO" id="GO:0004497">
    <property type="term" value="F:monooxygenase activity"/>
    <property type="evidence" value="ECO:0007669"/>
    <property type="project" value="UniProtKB-KW"/>
</dbReference>
<accession>A0A2V5GXN4</accession>
<keyword evidence="7" id="KW-0503">Monooxygenase</keyword>
<dbReference type="PANTHER" id="PTHR24305:SF210">
    <property type="entry name" value="CYTOCHROME P450 MONOOXYGENASE ASQL-RELATED"/>
    <property type="match status" value="1"/>
</dbReference>
<evidence type="ECO:0000256" key="5">
    <source>
        <dbReference type="ARBA" id="ARBA00023002"/>
    </source>
</evidence>